<evidence type="ECO:0000256" key="1">
    <source>
        <dbReference type="ARBA" id="ARBA00005298"/>
    </source>
</evidence>
<accession>A0AAE1HUA0</accession>
<evidence type="ECO:0000313" key="5">
    <source>
        <dbReference type="EMBL" id="KAK3926956.1"/>
    </source>
</evidence>
<dbReference type="InterPro" id="IPR011021">
    <property type="entry name" value="Arrestin-like_N"/>
</dbReference>
<dbReference type="SMART" id="SM01017">
    <property type="entry name" value="Arrestin_C"/>
    <property type="match status" value="1"/>
</dbReference>
<dbReference type="Pfam" id="PF00339">
    <property type="entry name" value="Arrestin_N"/>
    <property type="match status" value="1"/>
</dbReference>
<dbReference type="PANTHER" id="PTHR11188">
    <property type="entry name" value="ARRESTIN DOMAIN CONTAINING PROTEIN"/>
    <property type="match status" value="1"/>
</dbReference>
<dbReference type="InterPro" id="IPR014756">
    <property type="entry name" value="Ig_E-set"/>
</dbReference>
<dbReference type="PRINTS" id="PR01217">
    <property type="entry name" value="PRICHEXTENSN"/>
</dbReference>
<reference evidence="5" key="1">
    <citation type="submission" date="2021-07" db="EMBL/GenBank/DDBJ databases">
        <authorList>
            <person name="Catto M.A."/>
            <person name="Jacobson A."/>
            <person name="Kennedy G."/>
            <person name="Labadie P."/>
            <person name="Hunt B.G."/>
            <person name="Srinivasan R."/>
        </authorList>
    </citation>
    <scope>NUCLEOTIDE SEQUENCE</scope>
    <source>
        <strain evidence="5">PL_HMW_Pooled</strain>
        <tissue evidence="5">Head</tissue>
    </source>
</reference>
<evidence type="ECO:0000256" key="2">
    <source>
        <dbReference type="ARBA" id="ARBA00022606"/>
    </source>
</evidence>
<dbReference type="PANTHER" id="PTHR11188:SF176">
    <property type="entry name" value="ARRESTIN DOMAIN-CONTAINING PROTEIN 1"/>
    <property type="match status" value="1"/>
</dbReference>
<dbReference type="GO" id="GO:0005737">
    <property type="term" value="C:cytoplasm"/>
    <property type="evidence" value="ECO:0007669"/>
    <property type="project" value="TreeGrafter"/>
</dbReference>
<evidence type="ECO:0000256" key="3">
    <source>
        <dbReference type="SAM" id="MobiDB-lite"/>
    </source>
</evidence>
<keyword evidence="6" id="KW-1185">Reference proteome</keyword>
<dbReference type="SUPFAM" id="SSF81296">
    <property type="entry name" value="E set domains"/>
    <property type="match status" value="2"/>
</dbReference>
<protein>
    <submittedName>
        <fullName evidence="5">Arrestin domain-containing protein 17</fullName>
    </submittedName>
</protein>
<feature type="compositionally biased region" description="Pro residues" evidence="3">
    <location>
        <begin position="390"/>
        <end position="406"/>
    </location>
</feature>
<keyword evidence="2" id="KW-0716">Sensory transduction</keyword>
<gene>
    <name evidence="5" type="ORF">KUF71_015291</name>
</gene>
<name>A0AAE1HUA0_9NEOP</name>
<comment type="caution">
    <text evidence="5">The sequence shown here is derived from an EMBL/GenBank/DDBJ whole genome shotgun (WGS) entry which is preliminary data.</text>
</comment>
<dbReference type="InterPro" id="IPR050357">
    <property type="entry name" value="Arrestin_domain-protein"/>
</dbReference>
<comment type="similarity">
    <text evidence="1">Belongs to the arrestin family.</text>
</comment>
<dbReference type="AlphaFoldDB" id="A0AAE1HUA0"/>
<sequence>MPANIRFQFDNHYATFYAGQTVTGRVIVTVDKPKKLRAITINFKGEAEVKWTETETKKDSQGKDYEDHVVYKATETYYENKYHLLGSESGEIELNPGEYSYPFSCQIPISVPSSFEGEHGYIRYTVKATLDRPWKFDQESKAAFTVVAPLDLNTLPQAKEPIEFEKSKSFCCLWCKSGPLTLTVKVPAGGFVPGQTIPFQIEIENGSNIRIRPINCVLRKEVTWHARDPIHKTQKTKTTLAELAVDDEVKPHESKSFSKDITVPAVPPSNLANCGIIDLEYILKIEAVVSGFHKNVSARLPIIMGTIPLLTGPTAYKPGQPSLALVPTTQPAQLPTPAPVPAIPTPTPSQSPSPAPAPSPAPGPPVGGGWNLPPATTPSTPPSLNLVPLNPAPSAPPLYPQLPPPSYEESIWKGNSIKDSTDNEHTMGIQDFTPRYPVWTFGPASPSTQQ</sequence>
<evidence type="ECO:0000259" key="4">
    <source>
        <dbReference type="SMART" id="SM01017"/>
    </source>
</evidence>
<organism evidence="5 6">
    <name type="scientific">Frankliniella fusca</name>
    <dbReference type="NCBI Taxonomy" id="407009"/>
    <lineage>
        <taxon>Eukaryota</taxon>
        <taxon>Metazoa</taxon>
        <taxon>Ecdysozoa</taxon>
        <taxon>Arthropoda</taxon>
        <taxon>Hexapoda</taxon>
        <taxon>Insecta</taxon>
        <taxon>Pterygota</taxon>
        <taxon>Neoptera</taxon>
        <taxon>Paraneoptera</taxon>
        <taxon>Thysanoptera</taxon>
        <taxon>Terebrantia</taxon>
        <taxon>Thripoidea</taxon>
        <taxon>Thripidae</taxon>
        <taxon>Frankliniella</taxon>
    </lineage>
</organism>
<dbReference type="InterPro" id="IPR014752">
    <property type="entry name" value="Arrestin-like_C"/>
</dbReference>
<feature type="compositionally biased region" description="Pro residues" evidence="3">
    <location>
        <begin position="334"/>
        <end position="365"/>
    </location>
</feature>
<evidence type="ECO:0000313" key="6">
    <source>
        <dbReference type="Proteomes" id="UP001219518"/>
    </source>
</evidence>
<dbReference type="EMBL" id="JAHWGI010001273">
    <property type="protein sequence ID" value="KAK3926956.1"/>
    <property type="molecule type" value="Genomic_DNA"/>
</dbReference>
<feature type="domain" description="Arrestin C-terminal-like" evidence="4">
    <location>
        <begin position="176"/>
        <end position="309"/>
    </location>
</feature>
<proteinExistence type="inferred from homology"/>
<dbReference type="Proteomes" id="UP001219518">
    <property type="component" value="Unassembled WGS sequence"/>
</dbReference>
<reference evidence="5" key="2">
    <citation type="journal article" date="2023" name="BMC Genomics">
        <title>Pest status, molecular evolution, and epigenetic factors derived from the genome assembly of Frankliniella fusca, a thysanopteran phytovirus vector.</title>
        <authorList>
            <person name="Catto M.A."/>
            <person name="Labadie P.E."/>
            <person name="Jacobson A.L."/>
            <person name="Kennedy G.G."/>
            <person name="Srinivasan R."/>
            <person name="Hunt B.G."/>
        </authorList>
    </citation>
    <scope>NUCLEOTIDE SEQUENCE</scope>
    <source>
        <strain evidence="5">PL_HMW_Pooled</strain>
    </source>
</reference>
<dbReference type="InterPro" id="IPR011022">
    <property type="entry name" value="Arrestin_C-like"/>
</dbReference>
<feature type="region of interest" description="Disordered" evidence="3">
    <location>
        <begin position="321"/>
        <end position="450"/>
    </location>
</feature>
<dbReference type="Gene3D" id="2.60.40.640">
    <property type="match status" value="2"/>
</dbReference>
<dbReference type="GO" id="GO:0015031">
    <property type="term" value="P:protein transport"/>
    <property type="evidence" value="ECO:0007669"/>
    <property type="project" value="TreeGrafter"/>
</dbReference>
<dbReference type="Pfam" id="PF02752">
    <property type="entry name" value="Arrestin_C"/>
    <property type="match status" value="1"/>
</dbReference>